<gene>
    <name evidence="7" type="ORF">TRFO_42633</name>
</gene>
<accession>A0A1J4KVF8</accession>
<dbReference type="EMBL" id="MLAK01000251">
    <property type="protein sequence ID" value="OHT15223.1"/>
    <property type="molecule type" value="Genomic_DNA"/>
</dbReference>
<reference evidence="7" key="1">
    <citation type="submission" date="2016-10" db="EMBL/GenBank/DDBJ databases">
        <authorList>
            <person name="Benchimol M."/>
            <person name="Almeida L.G."/>
            <person name="Vasconcelos A.T."/>
            <person name="Perreira-Neves A."/>
            <person name="Rosa I.A."/>
            <person name="Tasca T."/>
            <person name="Bogo M.R."/>
            <person name="de Souza W."/>
        </authorList>
    </citation>
    <scope>NUCLEOTIDE SEQUENCE [LARGE SCALE GENOMIC DNA]</scope>
    <source>
        <strain evidence="7">K</strain>
    </source>
</reference>
<dbReference type="GO" id="GO:0003677">
    <property type="term" value="F:DNA binding"/>
    <property type="evidence" value="ECO:0007669"/>
    <property type="project" value="TreeGrafter"/>
</dbReference>
<feature type="region of interest" description="Disordered" evidence="4">
    <location>
        <begin position="14"/>
        <end position="43"/>
    </location>
</feature>
<evidence type="ECO:0000259" key="5">
    <source>
        <dbReference type="PROSITE" id="PS51192"/>
    </source>
</evidence>
<organism evidence="7 8">
    <name type="scientific">Tritrichomonas foetus</name>
    <dbReference type="NCBI Taxonomy" id="1144522"/>
    <lineage>
        <taxon>Eukaryota</taxon>
        <taxon>Metamonada</taxon>
        <taxon>Parabasalia</taxon>
        <taxon>Tritrichomonadida</taxon>
        <taxon>Tritrichomonadidae</taxon>
        <taxon>Tritrichomonas</taxon>
    </lineage>
</organism>
<dbReference type="OrthoDB" id="10493373at2759"/>
<dbReference type="SUPFAM" id="SSF52540">
    <property type="entry name" value="P-loop containing nucleoside triphosphate hydrolases"/>
    <property type="match status" value="2"/>
</dbReference>
<dbReference type="GO" id="GO:0034728">
    <property type="term" value="P:nucleosome organization"/>
    <property type="evidence" value="ECO:0007669"/>
    <property type="project" value="TreeGrafter"/>
</dbReference>
<feature type="compositionally biased region" description="Basic and acidic residues" evidence="4">
    <location>
        <begin position="563"/>
        <end position="573"/>
    </location>
</feature>
<feature type="compositionally biased region" description="Basic and acidic residues" evidence="4">
    <location>
        <begin position="269"/>
        <end position="284"/>
    </location>
</feature>
<feature type="compositionally biased region" description="Polar residues" evidence="4">
    <location>
        <begin position="307"/>
        <end position="321"/>
    </location>
</feature>
<dbReference type="GO" id="GO:0016887">
    <property type="term" value="F:ATP hydrolysis activity"/>
    <property type="evidence" value="ECO:0007669"/>
    <property type="project" value="TreeGrafter"/>
</dbReference>
<feature type="region of interest" description="Disordered" evidence="4">
    <location>
        <begin position="499"/>
        <end position="590"/>
    </location>
</feature>
<evidence type="ECO:0000313" key="7">
    <source>
        <dbReference type="EMBL" id="OHT15223.1"/>
    </source>
</evidence>
<feature type="region of interest" description="Disordered" evidence="4">
    <location>
        <begin position="229"/>
        <end position="321"/>
    </location>
</feature>
<dbReference type="Proteomes" id="UP000179807">
    <property type="component" value="Unassembled WGS sequence"/>
</dbReference>
<evidence type="ECO:0000256" key="1">
    <source>
        <dbReference type="ARBA" id="ARBA00004123"/>
    </source>
</evidence>
<dbReference type="PROSITE" id="PS51192">
    <property type="entry name" value="HELICASE_ATP_BIND_1"/>
    <property type="match status" value="1"/>
</dbReference>
<feature type="compositionally biased region" description="Acidic residues" evidence="4">
    <location>
        <begin position="518"/>
        <end position="547"/>
    </location>
</feature>
<comment type="caution">
    <text evidence="7">The sequence shown here is derived from an EMBL/GenBank/DDBJ whole genome shotgun (WGS) entry which is preliminary data.</text>
</comment>
<dbReference type="PANTHER" id="PTHR45623">
    <property type="entry name" value="CHROMODOMAIN-HELICASE-DNA-BINDING PROTEIN 3-RELATED-RELATED"/>
    <property type="match status" value="1"/>
</dbReference>
<keyword evidence="8" id="KW-1185">Reference proteome</keyword>
<dbReference type="VEuPathDB" id="TrichDB:TRFO_42633"/>
<dbReference type="RefSeq" id="XP_068368359.1">
    <property type="nucleotide sequence ID" value="XM_068514408.1"/>
</dbReference>
<dbReference type="CDD" id="cd00167">
    <property type="entry name" value="SANT"/>
    <property type="match status" value="1"/>
</dbReference>
<dbReference type="GO" id="GO:0140658">
    <property type="term" value="F:ATP-dependent chromatin remodeler activity"/>
    <property type="evidence" value="ECO:0007669"/>
    <property type="project" value="TreeGrafter"/>
</dbReference>
<feature type="compositionally biased region" description="Acidic residues" evidence="4">
    <location>
        <begin position="574"/>
        <end position="590"/>
    </location>
</feature>
<feature type="compositionally biased region" description="Low complexity" evidence="4">
    <location>
        <begin position="287"/>
        <end position="306"/>
    </location>
</feature>
<dbReference type="InterPro" id="IPR001650">
    <property type="entry name" value="Helicase_C-like"/>
</dbReference>
<feature type="compositionally biased region" description="Polar residues" evidence="4">
    <location>
        <begin position="27"/>
        <end position="36"/>
    </location>
</feature>
<dbReference type="GO" id="GO:0000785">
    <property type="term" value="C:chromatin"/>
    <property type="evidence" value="ECO:0007669"/>
    <property type="project" value="TreeGrafter"/>
</dbReference>
<keyword evidence="3" id="KW-0539">Nucleus</keyword>
<feature type="compositionally biased region" description="Polar residues" evidence="4">
    <location>
        <begin position="245"/>
        <end position="268"/>
    </location>
</feature>
<dbReference type="GeneID" id="94849112"/>
<comment type="subcellular location">
    <subcellularLocation>
        <location evidence="1">Nucleus</location>
    </subcellularLocation>
</comment>
<dbReference type="CDD" id="cd18793">
    <property type="entry name" value="SF2_C_SNF"/>
    <property type="match status" value="1"/>
</dbReference>
<dbReference type="Gene3D" id="3.40.50.10810">
    <property type="entry name" value="Tandem AAA-ATPase domain"/>
    <property type="match status" value="1"/>
</dbReference>
<dbReference type="Gene3D" id="3.40.50.300">
    <property type="entry name" value="P-loop containing nucleotide triphosphate hydrolases"/>
    <property type="match status" value="1"/>
</dbReference>
<dbReference type="SMART" id="SM00490">
    <property type="entry name" value="HELICc"/>
    <property type="match status" value="1"/>
</dbReference>
<keyword evidence="2" id="KW-0378">Hydrolase</keyword>
<evidence type="ECO:0000256" key="4">
    <source>
        <dbReference type="SAM" id="MobiDB-lite"/>
    </source>
</evidence>
<feature type="compositionally biased region" description="Low complexity" evidence="4">
    <location>
        <begin position="229"/>
        <end position="244"/>
    </location>
</feature>
<dbReference type="PANTHER" id="PTHR45623:SF14">
    <property type="entry name" value="CHROMODOMAIN-HELICASE-DNA-BINDING PROTEIN 1"/>
    <property type="match status" value="1"/>
</dbReference>
<dbReference type="Pfam" id="PF00271">
    <property type="entry name" value="Helicase_C"/>
    <property type="match status" value="1"/>
</dbReference>
<evidence type="ECO:0000256" key="2">
    <source>
        <dbReference type="ARBA" id="ARBA00022801"/>
    </source>
</evidence>
<dbReference type="InterPro" id="IPR038718">
    <property type="entry name" value="SNF2-like_sf"/>
</dbReference>
<dbReference type="GO" id="GO:0005524">
    <property type="term" value="F:ATP binding"/>
    <property type="evidence" value="ECO:0007669"/>
    <property type="project" value="InterPro"/>
</dbReference>
<dbReference type="InterPro" id="IPR000330">
    <property type="entry name" value="SNF2_N"/>
</dbReference>
<dbReference type="InterPro" id="IPR014001">
    <property type="entry name" value="Helicase_ATP-bd"/>
</dbReference>
<feature type="domain" description="Helicase ATP-binding" evidence="5">
    <location>
        <begin position="754"/>
        <end position="929"/>
    </location>
</feature>
<evidence type="ECO:0000259" key="6">
    <source>
        <dbReference type="PROSITE" id="PS51194"/>
    </source>
</evidence>
<name>A0A1J4KVF8_9EUKA</name>
<dbReference type="PROSITE" id="PS51194">
    <property type="entry name" value="HELICASE_CTER"/>
    <property type="match status" value="1"/>
</dbReference>
<dbReference type="GO" id="GO:0042393">
    <property type="term" value="F:histone binding"/>
    <property type="evidence" value="ECO:0007669"/>
    <property type="project" value="TreeGrafter"/>
</dbReference>
<feature type="region of interest" description="Disordered" evidence="4">
    <location>
        <begin position="1746"/>
        <end position="1782"/>
    </location>
</feature>
<dbReference type="SMART" id="SM00487">
    <property type="entry name" value="DEXDc"/>
    <property type="match status" value="1"/>
</dbReference>
<feature type="compositionally biased region" description="Low complexity" evidence="4">
    <location>
        <begin position="1755"/>
        <end position="1767"/>
    </location>
</feature>
<protein>
    <submittedName>
        <fullName evidence="7">SNF2 family N-terminal domain containing protein</fullName>
    </submittedName>
</protein>
<sequence length="1782" mass="204861">MSNNQSQLNQNIFNNEQINPNGGGSPFSDNDQHSLFNPNYNPQQMMMNGLASQLQQVGAHDINSLLSSQQNAQAFSNMNALNNMNNMNNNNLNNNNLGNNLTNNLSNMNNGNMGNSLNSNMAPKNQGQIGSNSLSSIYSQQQQMPMSSFLNIGNQLSNQQQNLMNQYNLNQLNNQLSNQISQLSQMQSYGQMNSGLNPLQTQVALAQLQMNPQYITTGNHAYIEYYKNNAQQQQQQQQNQQRQNSIHNSMPMQGMNDSSMAESGIQNKHQHDQSMNDSKNDSSVRDNSMNDSTSNESSNMTNTGMNDNSNHGSSLNDSSRSLQNQYQNQLHNQYQNSMQNQGFFQNHMQNSYSSSLQNSYSGTMQGSMSNNMSNNMQNNLSNNMQNNLQNNMQNNMQNNIQNNMQNNMQNNLQNNTQNNMQNGISNSSLQTSLASSIQQNLPPNLPPTLPPTLPSTMQLPPTLAASLPPNLPATLPPTLPVNRNMTPTVMMHLLMQRQKTISPHARSRPGANKKFISEDNEEEVVDDIPSSDEAEFSESSDETDFENLPDNYVPTDVTQRRTAGRENRKTVQHDDDELYNDDESDTSDIQDIEKSQEVLLEHIYMSRIVEGGIEYLVRFQDTQPALCNWVPEVLVSVIPNSKGHLDRFRSTPFALEDLPENSNYIVPVAHRRDTPTSKPELLFRFSYDNTVLFYWDFASDKITEDYFRNRVRVDAMTPALPVEQTLPDPSENLIISKEGNSLRPYQVDGVKWLLKCWKEQHGSILADEMGLGKTIQLLAFLTYLNKYTEWHGPFLIAVRTNTFKQWCDEIENWTDLSYLPYNSGPAQRSLMREHMFRALDNNGEPIPDTFSFNIFLVSYDVLLKDVEFLQRISWEVFVVDEGHRIKNKNGKKNNAMSVLFARQRIILTGTPIQNTLEELWTLLKFVSPNQFNDSPDFIQDEQIDKLNESQILTMRDRIRPHLLRRSLQDDVEHTIAPKDERIAFVSLTPVQRDLIRLTKLHKLWRLKGVQTSEEEMDASNEAIALNKICSHPFLIPEAESYYTRKLKMKRLDLLLYVSVKFQWLDHLLVVLKREGHRVLIFSQRVELLKLLNEFCLLKNYSTELLIGSMSDSDKTSAIERFSADDSEAFIFLISTRAGSEGLNLTVANTAIIFDPDWNPQNDLQAQARCHRIGQTQKVDVFRLITYQTYEHEMFVRAQRKLGLWLTLLGTRSVDDIFPGNAQSNIETIEIARPPIISKIHVDYNQPLPILLNSMSTIVHDFSLDSMNALEMPLSMMVDYGDGNDDESFLEQFPVSVDAGTRRTKRSRSRDLLLDFDSSLKIYYLMLKFGYGEWEKIASELPEHSSEQIRRFCVCLSIFAFRAMQPSNITYLPVLVSKILIEEPDFEFNMLLCSNKHTWAQVFPEDHDYALEVDSCKKLKEKLRENSFYFLSVVEMRLIAKSWCSFHAKDSFDINTLAPPVSDQDDSILRNILNYGEFDPFNLRVQAIINKMRSDIIMAQLDDYAMKFQWWTGIEFNALMAVLKNYRYTPSEMVDFHSKTAILSKSTYQIRIFVTRLKKMLERRQKGSLLLPKDMHMMRDAPKTLQSAKGFTAWVNILVRECEDLAYREELIELIHKKVDDMPDIPETQEWSDFHTKKYLKLLIQHGVDALTDILQDRRYGFKEFLTQSDIDFLAGKKKRRNLITSTLPDFVFNEDELYAFLKGEIDPFAPVEERSLYMHNEDSSEANTITLEDYIYSEDDEITGKSRKNANQYAFSSDTDVSSTDFESQTDEQEEEFKPPEE</sequence>
<evidence type="ECO:0000313" key="8">
    <source>
        <dbReference type="Proteomes" id="UP000179807"/>
    </source>
</evidence>
<dbReference type="Pfam" id="PF00176">
    <property type="entry name" value="SNF2-rel_dom"/>
    <property type="match status" value="1"/>
</dbReference>
<proteinExistence type="predicted"/>
<feature type="domain" description="Helicase C-terminal" evidence="6">
    <location>
        <begin position="1063"/>
        <end position="1225"/>
    </location>
</feature>
<evidence type="ECO:0000256" key="3">
    <source>
        <dbReference type="ARBA" id="ARBA00023242"/>
    </source>
</evidence>
<dbReference type="InterPro" id="IPR049730">
    <property type="entry name" value="SNF2/RAD54-like_C"/>
</dbReference>
<dbReference type="GO" id="GO:0003682">
    <property type="term" value="F:chromatin binding"/>
    <property type="evidence" value="ECO:0007669"/>
    <property type="project" value="TreeGrafter"/>
</dbReference>
<dbReference type="InterPro" id="IPR027417">
    <property type="entry name" value="P-loop_NTPase"/>
</dbReference>
<dbReference type="GO" id="GO:0005634">
    <property type="term" value="C:nucleus"/>
    <property type="evidence" value="ECO:0007669"/>
    <property type="project" value="UniProtKB-SubCell"/>
</dbReference>
<dbReference type="InterPro" id="IPR001005">
    <property type="entry name" value="SANT/Myb"/>
</dbReference>